<dbReference type="EMBL" id="CAFBLP010000043">
    <property type="protein sequence ID" value="CAB4883131.1"/>
    <property type="molecule type" value="Genomic_DNA"/>
</dbReference>
<dbReference type="AlphaFoldDB" id="A0A6J7ELR6"/>
<reference evidence="4" key="1">
    <citation type="submission" date="2020-05" db="EMBL/GenBank/DDBJ databases">
        <authorList>
            <person name="Chiriac C."/>
            <person name="Salcher M."/>
            <person name="Ghai R."/>
            <person name="Kavagutti S V."/>
        </authorList>
    </citation>
    <scope>NUCLEOTIDE SEQUENCE</scope>
</reference>
<protein>
    <submittedName>
        <fullName evidence="4">Unannotated protein</fullName>
    </submittedName>
</protein>
<feature type="transmembrane region" description="Helical" evidence="2">
    <location>
        <begin position="32"/>
        <end position="54"/>
    </location>
</feature>
<organism evidence="4">
    <name type="scientific">freshwater metagenome</name>
    <dbReference type="NCBI Taxonomy" id="449393"/>
    <lineage>
        <taxon>unclassified sequences</taxon>
        <taxon>metagenomes</taxon>
        <taxon>ecological metagenomes</taxon>
    </lineage>
</organism>
<feature type="region of interest" description="Disordered" evidence="1">
    <location>
        <begin position="1"/>
        <end position="23"/>
    </location>
</feature>
<dbReference type="SUPFAM" id="SSF49503">
    <property type="entry name" value="Cupredoxins"/>
    <property type="match status" value="1"/>
</dbReference>
<keyword evidence="2" id="KW-1133">Transmembrane helix</keyword>
<name>A0A6J7ELR6_9ZZZZ</name>
<evidence type="ECO:0000256" key="1">
    <source>
        <dbReference type="SAM" id="MobiDB-lite"/>
    </source>
</evidence>
<proteinExistence type="predicted"/>
<dbReference type="InterPro" id="IPR028096">
    <property type="entry name" value="EfeO_Cupredoxin"/>
</dbReference>
<sequence length="171" mass="17511">MGSAQKSPGDAPTYSRRAERHRHQQAKARRGLILRIAAVVVVVAAVVVLIVALAGGGDDSSSTPAYAGSTVTLSLSDYAITGNLTVPAGPARIVATNVGGLPHNIGVRGVKISRNLNRGESTTLDLGVLAPGTYELYCDVIGADKVSHVAKGMVAKLIVTPADATTSTTLK</sequence>
<gene>
    <name evidence="4" type="ORF">UFOPK3376_01757</name>
</gene>
<evidence type="ECO:0000313" key="4">
    <source>
        <dbReference type="EMBL" id="CAB4883131.1"/>
    </source>
</evidence>
<dbReference type="InterPro" id="IPR008972">
    <property type="entry name" value="Cupredoxin"/>
</dbReference>
<keyword evidence="2" id="KW-0812">Transmembrane</keyword>
<evidence type="ECO:0000259" key="3">
    <source>
        <dbReference type="Pfam" id="PF13473"/>
    </source>
</evidence>
<feature type="domain" description="EfeO-type cupredoxin-like" evidence="3">
    <location>
        <begin position="65"/>
        <end position="140"/>
    </location>
</feature>
<keyword evidence="2" id="KW-0472">Membrane</keyword>
<evidence type="ECO:0000256" key="2">
    <source>
        <dbReference type="SAM" id="Phobius"/>
    </source>
</evidence>
<dbReference type="Pfam" id="PF13473">
    <property type="entry name" value="Cupredoxin_1"/>
    <property type="match status" value="1"/>
</dbReference>
<accession>A0A6J7ELR6</accession>
<dbReference type="Gene3D" id="2.60.40.420">
    <property type="entry name" value="Cupredoxins - blue copper proteins"/>
    <property type="match status" value="1"/>
</dbReference>